<dbReference type="RefSeq" id="WP_092941820.1">
    <property type="nucleotide sequence ID" value="NZ_FONX01000021.1"/>
</dbReference>
<proteinExistence type="predicted"/>
<dbReference type="SMART" id="SM00347">
    <property type="entry name" value="HTH_MARR"/>
    <property type="match status" value="1"/>
</dbReference>
<evidence type="ECO:0000313" key="6">
    <source>
        <dbReference type="EMBL" id="SFF26802.1"/>
    </source>
</evidence>
<reference evidence="7" key="1">
    <citation type="submission" date="2016-10" db="EMBL/GenBank/DDBJ databases">
        <authorList>
            <person name="Varghese N."/>
            <person name="Submissions S."/>
        </authorList>
    </citation>
    <scope>NUCLEOTIDE SEQUENCE [LARGE SCALE GENOMIC DNA]</scope>
    <source>
        <strain evidence="7">DSM 27981</strain>
    </source>
</reference>
<dbReference type="GO" id="GO:0003700">
    <property type="term" value="F:DNA-binding transcription factor activity"/>
    <property type="evidence" value="ECO:0007669"/>
    <property type="project" value="InterPro"/>
</dbReference>
<evidence type="ECO:0000256" key="1">
    <source>
        <dbReference type="ARBA" id="ARBA00023015"/>
    </source>
</evidence>
<organism evidence="6 7">
    <name type="scientific">Paracidovorax wautersii</name>
    <dbReference type="NCBI Taxonomy" id="1177982"/>
    <lineage>
        <taxon>Bacteria</taxon>
        <taxon>Pseudomonadati</taxon>
        <taxon>Pseudomonadota</taxon>
        <taxon>Betaproteobacteria</taxon>
        <taxon>Burkholderiales</taxon>
        <taxon>Comamonadaceae</taxon>
        <taxon>Paracidovorax</taxon>
    </lineage>
</organism>
<dbReference type="PROSITE" id="PS50995">
    <property type="entry name" value="HTH_MARR_2"/>
    <property type="match status" value="1"/>
</dbReference>
<dbReference type="STRING" id="1177982.SAMN04489711_12137"/>
<dbReference type="InterPro" id="IPR036390">
    <property type="entry name" value="WH_DNA-bd_sf"/>
</dbReference>
<dbReference type="PROSITE" id="PS01117">
    <property type="entry name" value="HTH_MARR_1"/>
    <property type="match status" value="1"/>
</dbReference>
<sequence>MYRNTEPESPATAKRTPAKSRSRKAAVASYDFQSDALGYKLRLAQVRAFDLFFEMLSPLDMSPARVTALSLIALNPGTNQAALAKELGVAGPSVLKLVDALEGAGWIRRVEVEGDRRRYSLEITEEGQQRLGTLSERLEEYEVRMSAGLSAEERETLMNLLDRVAR</sequence>
<dbReference type="InterPro" id="IPR000835">
    <property type="entry name" value="HTH_MarR-typ"/>
</dbReference>
<dbReference type="OrthoDB" id="117723at2"/>
<dbReference type="EMBL" id="FONX01000021">
    <property type="protein sequence ID" value="SFF26802.1"/>
    <property type="molecule type" value="Genomic_DNA"/>
</dbReference>
<dbReference type="Pfam" id="PF12802">
    <property type="entry name" value="MarR_2"/>
    <property type="match status" value="1"/>
</dbReference>
<dbReference type="PRINTS" id="PR00598">
    <property type="entry name" value="HTHMARR"/>
</dbReference>
<dbReference type="Gene3D" id="1.10.10.10">
    <property type="entry name" value="Winged helix-like DNA-binding domain superfamily/Winged helix DNA-binding domain"/>
    <property type="match status" value="1"/>
</dbReference>
<accession>A0A1I2HAX4</accession>
<gene>
    <name evidence="6" type="ORF">SAMN04489711_12137</name>
</gene>
<dbReference type="SUPFAM" id="SSF46785">
    <property type="entry name" value="Winged helix' DNA-binding domain"/>
    <property type="match status" value="1"/>
</dbReference>
<feature type="region of interest" description="Disordered" evidence="4">
    <location>
        <begin position="1"/>
        <end position="20"/>
    </location>
</feature>
<evidence type="ECO:0000313" key="7">
    <source>
        <dbReference type="Proteomes" id="UP000199119"/>
    </source>
</evidence>
<dbReference type="GO" id="GO:0003677">
    <property type="term" value="F:DNA binding"/>
    <property type="evidence" value="ECO:0007669"/>
    <property type="project" value="UniProtKB-KW"/>
</dbReference>
<keyword evidence="7" id="KW-1185">Reference proteome</keyword>
<keyword evidence="1" id="KW-0805">Transcription regulation</keyword>
<evidence type="ECO:0000256" key="2">
    <source>
        <dbReference type="ARBA" id="ARBA00023125"/>
    </source>
</evidence>
<protein>
    <submittedName>
        <fullName evidence="6">DNA-binding transcriptional regulator, MarR family</fullName>
    </submittedName>
</protein>
<dbReference type="InterPro" id="IPR036388">
    <property type="entry name" value="WH-like_DNA-bd_sf"/>
</dbReference>
<dbReference type="AlphaFoldDB" id="A0A1I2HAX4"/>
<dbReference type="PANTHER" id="PTHR33164">
    <property type="entry name" value="TRANSCRIPTIONAL REGULATOR, MARR FAMILY"/>
    <property type="match status" value="1"/>
</dbReference>
<keyword evidence="3" id="KW-0804">Transcription</keyword>
<evidence type="ECO:0000259" key="5">
    <source>
        <dbReference type="PROSITE" id="PS50995"/>
    </source>
</evidence>
<keyword evidence="2 6" id="KW-0238">DNA-binding</keyword>
<dbReference type="PANTHER" id="PTHR33164:SF89">
    <property type="entry name" value="MARR FAMILY REGULATORY PROTEIN"/>
    <property type="match status" value="1"/>
</dbReference>
<dbReference type="InterPro" id="IPR039422">
    <property type="entry name" value="MarR/SlyA-like"/>
</dbReference>
<dbReference type="InterPro" id="IPR023187">
    <property type="entry name" value="Tscrpt_reg_MarR-type_CS"/>
</dbReference>
<dbReference type="GO" id="GO:0006950">
    <property type="term" value="P:response to stress"/>
    <property type="evidence" value="ECO:0007669"/>
    <property type="project" value="TreeGrafter"/>
</dbReference>
<feature type="domain" description="HTH marR-type" evidence="5">
    <location>
        <begin position="34"/>
        <end position="166"/>
    </location>
</feature>
<dbReference type="Proteomes" id="UP000199119">
    <property type="component" value="Unassembled WGS sequence"/>
</dbReference>
<evidence type="ECO:0000256" key="4">
    <source>
        <dbReference type="SAM" id="MobiDB-lite"/>
    </source>
</evidence>
<evidence type="ECO:0000256" key="3">
    <source>
        <dbReference type="ARBA" id="ARBA00023163"/>
    </source>
</evidence>
<name>A0A1I2HAX4_9BURK</name>